<sequence length="282" mass="30910">MNVSPSSAAQAAREAVAARLTDLRKTAGLKAYEVAALCGWHKSKVSRLENAVTLPEDADIRAYLKACGAQEHVAELIAQTRNADQLYVDWKRLHGTGIRRIHESTVPLYQRTRLFRVYCSNVVPGLLQTHGYAQALLSTISDFQGTPNDASEAATARLDRSRVIYEGDHRFVLLVEETVLRYRFGDAAVMAGQLGSLLEVMSLPSVAFGVIPSTVARSMWPLETFMIFDDDRIQVETLSAEISITSEAEIAIYAKAFSALQRLAVFGHDARALVTDAINALG</sequence>
<dbReference type="AlphaFoldDB" id="A0A9X2M264"/>
<protein>
    <submittedName>
        <fullName evidence="2">Helix-turn-helix domain-containing protein</fullName>
    </submittedName>
</protein>
<dbReference type="Pfam" id="PF19054">
    <property type="entry name" value="DUF5753"/>
    <property type="match status" value="1"/>
</dbReference>
<name>A0A9X2M264_STRMQ</name>
<evidence type="ECO:0000313" key="3">
    <source>
        <dbReference type="Proteomes" id="UP001142400"/>
    </source>
</evidence>
<dbReference type="InterPro" id="IPR043917">
    <property type="entry name" value="DUF5753"/>
</dbReference>
<dbReference type="EMBL" id="JANIIC010000054">
    <property type="protein sequence ID" value="MCQ8834241.1"/>
    <property type="molecule type" value="Genomic_DNA"/>
</dbReference>
<organism evidence="2 3">
    <name type="scientific">Streptomyces malaysiensis subsp. samsunensis</name>
    <dbReference type="NCBI Taxonomy" id="459658"/>
    <lineage>
        <taxon>Bacteria</taxon>
        <taxon>Bacillati</taxon>
        <taxon>Actinomycetota</taxon>
        <taxon>Actinomycetes</taxon>
        <taxon>Kitasatosporales</taxon>
        <taxon>Streptomycetaceae</taxon>
        <taxon>Streptomyces</taxon>
        <taxon>Streptomyces violaceusniger group</taxon>
    </lineage>
</organism>
<feature type="domain" description="HTH cro/C1-type" evidence="1">
    <location>
        <begin position="20"/>
        <end position="76"/>
    </location>
</feature>
<reference evidence="2" key="1">
    <citation type="submission" date="2022-06" db="EMBL/GenBank/DDBJ databases">
        <title>WGS of actinobacteria.</title>
        <authorList>
            <person name="Thawai C."/>
        </authorList>
    </citation>
    <scope>NUCLEOTIDE SEQUENCE</scope>
    <source>
        <strain evidence="2">DSM 42010</strain>
    </source>
</reference>
<dbReference type="CDD" id="cd00093">
    <property type="entry name" value="HTH_XRE"/>
    <property type="match status" value="1"/>
</dbReference>
<keyword evidence="3" id="KW-1185">Reference proteome</keyword>
<dbReference type="InterPro" id="IPR010982">
    <property type="entry name" value="Lambda_DNA-bd_dom_sf"/>
</dbReference>
<gene>
    <name evidence="2" type="ORF">NQU54_35615</name>
</gene>
<dbReference type="GO" id="GO:0003677">
    <property type="term" value="F:DNA binding"/>
    <property type="evidence" value="ECO:0007669"/>
    <property type="project" value="InterPro"/>
</dbReference>
<proteinExistence type="predicted"/>
<evidence type="ECO:0000259" key="1">
    <source>
        <dbReference type="PROSITE" id="PS50943"/>
    </source>
</evidence>
<dbReference type="SUPFAM" id="SSF47413">
    <property type="entry name" value="lambda repressor-like DNA-binding domains"/>
    <property type="match status" value="1"/>
</dbReference>
<dbReference type="InterPro" id="IPR001387">
    <property type="entry name" value="Cro/C1-type_HTH"/>
</dbReference>
<dbReference type="Gene3D" id="1.10.260.40">
    <property type="entry name" value="lambda repressor-like DNA-binding domains"/>
    <property type="match status" value="1"/>
</dbReference>
<evidence type="ECO:0000313" key="2">
    <source>
        <dbReference type="EMBL" id="MCQ8834241.1"/>
    </source>
</evidence>
<accession>A0A9X2M264</accession>
<dbReference type="Proteomes" id="UP001142400">
    <property type="component" value="Unassembled WGS sequence"/>
</dbReference>
<comment type="caution">
    <text evidence="2">The sequence shown here is derived from an EMBL/GenBank/DDBJ whole genome shotgun (WGS) entry which is preliminary data.</text>
</comment>
<dbReference type="Pfam" id="PF13560">
    <property type="entry name" value="HTH_31"/>
    <property type="match status" value="1"/>
</dbReference>
<dbReference type="PROSITE" id="PS50943">
    <property type="entry name" value="HTH_CROC1"/>
    <property type="match status" value="1"/>
</dbReference>
<dbReference type="RefSeq" id="WP_257634631.1">
    <property type="nucleotide sequence ID" value="NZ_JANIIC010000054.1"/>
</dbReference>
<dbReference type="SMART" id="SM00530">
    <property type="entry name" value="HTH_XRE"/>
    <property type="match status" value="1"/>
</dbReference>